<comment type="caution">
    <text evidence="2">The sequence shown here is derived from an EMBL/GenBank/DDBJ whole genome shotgun (WGS) entry which is preliminary data.</text>
</comment>
<feature type="chain" id="PRO_5043540321" evidence="1">
    <location>
        <begin position="18"/>
        <end position="194"/>
    </location>
</feature>
<dbReference type="Proteomes" id="UP001432322">
    <property type="component" value="Unassembled WGS sequence"/>
</dbReference>
<evidence type="ECO:0000313" key="3">
    <source>
        <dbReference type="Proteomes" id="UP001432322"/>
    </source>
</evidence>
<keyword evidence="1" id="KW-0732">Signal</keyword>
<accession>A0AAV5VZF6</accession>
<evidence type="ECO:0000313" key="2">
    <source>
        <dbReference type="EMBL" id="GMT23094.1"/>
    </source>
</evidence>
<dbReference type="AlphaFoldDB" id="A0AAV5VZF6"/>
<proteinExistence type="predicted"/>
<protein>
    <submittedName>
        <fullName evidence="2">Uncharacterized protein</fullName>
    </submittedName>
</protein>
<evidence type="ECO:0000256" key="1">
    <source>
        <dbReference type="SAM" id="SignalP"/>
    </source>
</evidence>
<name>A0AAV5VZF6_9BILA</name>
<keyword evidence="3" id="KW-1185">Reference proteome</keyword>
<dbReference type="EMBL" id="BTSY01000004">
    <property type="protein sequence ID" value="GMT23094.1"/>
    <property type="molecule type" value="Genomic_DNA"/>
</dbReference>
<organism evidence="2 3">
    <name type="scientific">Pristionchus fissidentatus</name>
    <dbReference type="NCBI Taxonomy" id="1538716"/>
    <lineage>
        <taxon>Eukaryota</taxon>
        <taxon>Metazoa</taxon>
        <taxon>Ecdysozoa</taxon>
        <taxon>Nematoda</taxon>
        <taxon>Chromadorea</taxon>
        <taxon>Rhabditida</taxon>
        <taxon>Rhabditina</taxon>
        <taxon>Diplogasteromorpha</taxon>
        <taxon>Diplogasteroidea</taxon>
        <taxon>Neodiplogasteridae</taxon>
        <taxon>Pristionchus</taxon>
    </lineage>
</organism>
<feature type="signal peptide" evidence="1">
    <location>
        <begin position="1"/>
        <end position="17"/>
    </location>
</feature>
<gene>
    <name evidence="2" type="ORF">PFISCL1PPCAC_14391</name>
</gene>
<sequence length="194" mass="20988">MNFFVAFLLVGSVASQASKTALINNFNNNLSNYLGANTNKAIDLVCTDMLVLKTMDEITAHLMKDIIGIVPASKYLPAMGMLTTFSGCVKKIGSSMDKAISAVGSAFKKQLTPLYTQILNKIKTMQGNKKSQAEILDQGCYTIANNGLTAKLIQSVINAAMTQCTKDEYSCATPPLNTVMITSKYNMVYDAKRG</sequence>
<reference evidence="2" key="1">
    <citation type="submission" date="2023-10" db="EMBL/GenBank/DDBJ databases">
        <title>Genome assembly of Pristionchus species.</title>
        <authorList>
            <person name="Yoshida K."/>
            <person name="Sommer R.J."/>
        </authorList>
    </citation>
    <scope>NUCLEOTIDE SEQUENCE</scope>
    <source>
        <strain evidence="2">RS5133</strain>
    </source>
</reference>